<keyword evidence="2" id="KW-1185">Reference proteome</keyword>
<reference evidence="2" key="1">
    <citation type="submission" date="2018-08" db="EMBL/GenBank/DDBJ databases">
        <authorList>
            <person name="Grouzdev D.S."/>
            <person name="Krutkina M.S."/>
        </authorList>
    </citation>
    <scope>NUCLEOTIDE SEQUENCE [LARGE SCALE GENOMIC DNA]</scope>
    <source>
        <strain evidence="2">4-11</strain>
    </source>
</reference>
<name>A0A372ME67_9SPIR</name>
<gene>
    <name evidence="1" type="ORF">DYP60_11700</name>
</gene>
<evidence type="ECO:0000313" key="2">
    <source>
        <dbReference type="Proteomes" id="UP000264002"/>
    </source>
</evidence>
<reference evidence="1 2" key="2">
    <citation type="submission" date="2018-09" db="EMBL/GenBank/DDBJ databases">
        <title>Genome of Sphaerochaeta halotolerans strain 4-11.</title>
        <authorList>
            <person name="Nazina T.N."/>
            <person name="Sokolova D.S."/>
        </authorList>
    </citation>
    <scope>NUCLEOTIDE SEQUENCE [LARGE SCALE GENOMIC DNA]</scope>
    <source>
        <strain evidence="1 2">4-11</strain>
    </source>
</reference>
<dbReference type="EMBL" id="QUWK01000013">
    <property type="protein sequence ID" value="RFU94085.1"/>
    <property type="molecule type" value="Genomic_DNA"/>
</dbReference>
<dbReference type="Proteomes" id="UP000264002">
    <property type="component" value="Unassembled WGS sequence"/>
</dbReference>
<organism evidence="1 2">
    <name type="scientific">Sphaerochaeta halotolerans</name>
    <dbReference type="NCBI Taxonomy" id="2293840"/>
    <lineage>
        <taxon>Bacteria</taxon>
        <taxon>Pseudomonadati</taxon>
        <taxon>Spirochaetota</taxon>
        <taxon>Spirochaetia</taxon>
        <taxon>Spirochaetales</taxon>
        <taxon>Sphaerochaetaceae</taxon>
        <taxon>Sphaerochaeta</taxon>
    </lineage>
</organism>
<accession>A0A372ME67</accession>
<dbReference type="RefSeq" id="WP_117331193.1">
    <property type="nucleotide sequence ID" value="NZ_QUWK01000013.1"/>
</dbReference>
<comment type="caution">
    <text evidence="1">The sequence shown here is derived from an EMBL/GenBank/DDBJ whole genome shotgun (WGS) entry which is preliminary data.</text>
</comment>
<evidence type="ECO:0000313" key="1">
    <source>
        <dbReference type="EMBL" id="RFU94085.1"/>
    </source>
</evidence>
<proteinExistence type="predicted"/>
<dbReference type="AlphaFoldDB" id="A0A372ME67"/>
<sequence>MTQYIPQDLLFYSTDQSVMTTPFLIEMLDSALIEHIQMGNVETAYGVLEMSINLTQTLEDNTLSEAEGKDLLQKVKREITRGNIAQAKQHMVEFALR</sequence>
<protein>
    <submittedName>
        <fullName evidence="1">Uncharacterized protein</fullName>
    </submittedName>
</protein>